<name>A0A2S0KFE0_9ACTN</name>
<protein>
    <recommendedName>
        <fullName evidence="2">UPF0102 protein C6V83_08965</fullName>
    </recommendedName>
</protein>
<dbReference type="InterPro" id="IPR003509">
    <property type="entry name" value="UPF0102_YraN-like"/>
</dbReference>
<dbReference type="OrthoDB" id="9794876at2"/>
<dbReference type="GO" id="GO:0003676">
    <property type="term" value="F:nucleic acid binding"/>
    <property type="evidence" value="ECO:0007669"/>
    <property type="project" value="InterPro"/>
</dbReference>
<comment type="similarity">
    <text evidence="1 2">Belongs to the UPF0102 family.</text>
</comment>
<dbReference type="NCBIfam" id="NF009154">
    <property type="entry name" value="PRK12497.3-3"/>
    <property type="match status" value="1"/>
</dbReference>
<proteinExistence type="inferred from homology"/>
<gene>
    <name evidence="3" type="ORF">C6V83_08965</name>
</gene>
<accession>A0A2S0KFE0</accession>
<evidence type="ECO:0000313" key="3">
    <source>
        <dbReference type="EMBL" id="AVM00384.1"/>
    </source>
</evidence>
<sequence>MGDNNTVRRDRRRHVGRIGEDLAAEFVRARGWRILDRNWRTRYGELDLIAADGSTLVIVEVKTRASRTFTDPVAAVTPPKLRRMRLLARQWLAEQPDGAPWWEVIRFDAVSIQLDLNHPEDRSAARLCHHAGLVE</sequence>
<dbReference type="Gene3D" id="3.40.1350.10">
    <property type="match status" value="1"/>
</dbReference>
<dbReference type="SUPFAM" id="SSF52980">
    <property type="entry name" value="Restriction endonuclease-like"/>
    <property type="match status" value="1"/>
</dbReference>
<dbReference type="CDD" id="cd20736">
    <property type="entry name" value="PoNe_Nuclease"/>
    <property type="match status" value="1"/>
</dbReference>
<dbReference type="Pfam" id="PF02021">
    <property type="entry name" value="UPF0102"/>
    <property type="match status" value="1"/>
</dbReference>
<dbReference type="PANTHER" id="PTHR34039">
    <property type="entry name" value="UPF0102 PROTEIN YRAN"/>
    <property type="match status" value="1"/>
</dbReference>
<dbReference type="RefSeq" id="WP_105942112.1">
    <property type="nucleotide sequence ID" value="NZ_CP027433.1"/>
</dbReference>
<reference evidence="3 4" key="1">
    <citation type="submission" date="2018-03" db="EMBL/GenBank/DDBJ databases">
        <title>Characteristics and genome of n-alkane degrading marine bacteria Gordonia iterans isolated from crude oil contaminated in Tae-an, South Korea.</title>
        <authorList>
            <person name="Lee S.-S."/>
            <person name="Kim H."/>
        </authorList>
    </citation>
    <scope>NUCLEOTIDE SEQUENCE [LARGE SCALE GENOMIC DNA]</scope>
    <source>
        <strain evidence="3 4">Co17</strain>
    </source>
</reference>
<dbReference type="EMBL" id="CP027433">
    <property type="protein sequence ID" value="AVM00384.1"/>
    <property type="molecule type" value="Genomic_DNA"/>
</dbReference>
<evidence type="ECO:0000313" key="4">
    <source>
        <dbReference type="Proteomes" id="UP000239814"/>
    </source>
</evidence>
<organism evidence="3 4">
    <name type="scientific">Gordonia iterans</name>
    <dbReference type="NCBI Taxonomy" id="1004901"/>
    <lineage>
        <taxon>Bacteria</taxon>
        <taxon>Bacillati</taxon>
        <taxon>Actinomycetota</taxon>
        <taxon>Actinomycetes</taxon>
        <taxon>Mycobacteriales</taxon>
        <taxon>Gordoniaceae</taxon>
        <taxon>Gordonia</taxon>
    </lineage>
</organism>
<dbReference type="InterPro" id="IPR011335">
    <property type="entry name" value="Restrct_endonuc-II-like"/>
</dbReference>
<evidence type="ECO:0000256" key="1">
    <source>
        <dbReference type="ARBA" id="ARBA00006738"/>
    </source>
</evidence>
<dbReference type="InterPro" id="IPR011856">
    <property type="entry name" value="tRNA_endonuc-like_dom_sf"/>
</dbReference>
<dbReference type="KEGG" id="git:C6V83_08965"/>
<dbReference type="Proteomes" id="UP000239814">
    <property type="component" value="Chromosome"/>
</dbReference>
<dbReference type="AlphaFoldDB" id="A0A2S0KFE0"/>
<evidence type="ECO:0000256" key="2">
    <source>
        <dbReference type="HAMAP-Rule" id="MF_00048"/>
    </source>
</evidence>
<dbReference type="HAMAP" id="MF_00048">
    <property type="entry name" value="UPF0102"/>
    <property type="match status" value="1"/>
</dbReference>
<dbReference type="PANTHER" id="PTHR34039:SF1">
    <property type="entry name" value="UPF0102 PROTEIN YRAN"/>
    <property type="match status" value="1"/>
</dbReference>
<keyword evidence="4" id="KW-1185">Reference proteome</keyword>